<dbReference type="EMBL" id="CABDUW010000878">
    <property type="protein sequence ID" value="VTJ76290.1"/>
    <property type="molecule type" value="Genomic_DNA"/>
</dbReference>
<gene>
    <name evidence="2" type="ORF">GHT09_011519</name>
    <name evidence="3" type="ORF">MONAX_5E045262</name>
</gene>
<dbReference type="Proteomes" id="UP000662637">
    <property type="component" value="Unassembled WGS sequence"/>
</dbReference>
<feature type="compositionally biased region" description="Polar residues" evidence="1">
    <location>
        <begin position="89"/>
        <end position="100"/>
    </location>
</feature>
<keyword evidence="4" id="KW-1185">Reference proteome</keyword>
<evidence type="ECO:0000313" key="2">
    <source>
        <dbReference type="EMBL" id="KAF7477420.1"/>
    </source>
</evidence>
<dbReference type="AlphaFoldDB" id="A0A5E4C4T0"/>
<protein>
    <submittedName>
        <fullName evidence="3">Uncharacterized protein</fullName>
    </submittedName>
</protein>
<proteinExistence type="predicted"/>
<reference evidence="2" key="2">
    <citation type="submission" date="2020-08" db="EMBL/GenBank/DDBJ databases">
        <authorList>
            <person name="Shumante A."/>
            <person name="Zimin A.V."/>
            <person name="Puiu D."/>
            <person name="Salzberg S.L."/>
        </authorList>
    </citation>
    <scope>NUCLEOTIDE SEQUENCE</scope>
    <source>
        <strain evidence="2">WC2-LM</strain>
        <tissue evidence="2">Liver</tissue>
    </source>
</reference>
<reference evidence="3 4" key="1">
    <citation type="submission" date="2019-04" db="EMBL/GenBank/DDBJ databases">
        <authorList>
            <person name="Alioto T."/>
            <person name="Alioto T."/>
        </authorList>
    </citation>
    <scope>NUCLEOTIDE SEQUENCE [LARGE SCALE GENOMIC DNA]</scope>
</reference>
<dbReference type="EMBL" id="WJEC01001948">
    <property type="protein sequence ID" value="KAF7477420.1"/>
    <property type="molecule type" value="Genomic_DNA"/>
</dbReference>
<evidence type="ECO:0000313" key="4">
    <source>
        <dbReference type="Proteomes" id="UP000335636"/>
    </source>
</evidence>
<sequence length="100" mass="10741">MLASALGPRAGEEAQAQSGCVARSLTLQGPGLLRVSELLQPLHLGKAPWAQNVHLRTSRPQMAMWTGHQGFSNPTECNPQSSPPGLCTRCSNQQLRDPRG</sequence>
<accession>A0A5E4C4T0</accession>
<feature type="compositionally biased region" description="Polar residues" evidence="1">
    <location>
        <begin position="71"/>
        <end position="80"/>
    </location>
</feature>
<name>A0A5E4C4T0_MARMO</name>
<dbReference type="Proteomes" id="UP000335636">
    <property type="component" value="Unassembled WGS sequence"/>
</dbReference>
<evidence type="ECO:0000313" key="3">
    <source>
        <dbReference type="EMBL" id="VTJ76290.1"/>
    </source>
</evidence>
<feature type="region of interest" description="Disordered" evidence="1">
    <location>
        <begin position="71"/>
        <end position="100"/>
    </location>
</feature>
<organism evidence="3 4">
    <name type="scientific">Marmota monax</name>
    <name type="common">Woodchuck</name>
    <dbReference type="NCBI Taxonomy" id="9995"/>
    <lineage>
        <taxon>Eukaryota</taxon>
        <taxon>Metazoa</taxon>
        <taxon>Chordata</taxon>
        <taxon>Craniata</taxon>
        <taxon>Vertebrata</taxon>
        <taxon>Euteleostomi</taxon>
        <taxon>Mammalia</taxon>
        <taxon>Eutheria</taxon>
        <taxon>Euarchontoglires</taxon>
        <taxon>Glires</taxon>
        <taxon>Rodentia</taxon>
        <taxon>Sciuromorpha</taxon>
        <taxon>Sciuridae</taxon>
        <taxon>Xerinae</taxon>
        <taxon>Marmotini</taxon>
        <taxon>Marmota</taxon>
    </lineage>
</organism>
<evidence type="ECO:0000256" key="1">
    <source>
        <dbReference type="SAM" id="MobiDB-lite"/>
    </source>
</evidence>